<dbReference type="EMBL" id="JARBDR010000440">
    <property type="protein sequence ID" value="KAJ8312578.1"/>
    <property type="molecule type" value="Genomic_DNA"/>
</dbReference>
<reference evidence="8 9" key="1">
    <citation type="submission" date="2022-12" db="EMBL/GenBank/DDBJ databases">
        <title>Chromosome-level genome of Tegillarca granosa.</title>
        <authorList>
            <person name="Kim J."/>
        </authorList>
    </citation>
    <scope>NUCLEOTIDE SEQUENCE [LARGE SCALE GENOMIC DNA]</scope>
    <source>
        <strain evidence="8">Teg-2019</strain>
        <tissue evidence="8">Adductor muscle</tissue>
    </source>
</reference>
<dbReference type="PANTHER" id="PTHR12370">
    <property type="entry name" value="PHOSPHOLIPASE B-RELATED"/>
    <property type="match status" value="1"/>
</dbReference>
<proteinExistence type="inferred from homology"/>
<dbReference type="PANTHER" id="PTHR12370:SF3">
    <property type="entry name" value="PHOSPHOLIPASE B-LIKE 2-RELATED"/>
    <property type="match status" value="1"/>
</dbReference>
<feature type="signal peptide" evidence="7">
    <location>
        <begin position="1"/>
        <end position="20"/>
    </location>
</feature>
<evidence type="ECO:0000256" key="4">
    <source>
        <dbReference type="ARBA" id="ARBA00022963"/>
    </source>
</evidence>
<name>A0ABQ9F5B5_TEGGR</name>
<evidence type="ECO:0000256" key="6">
    <source>
        <dbReference type="ARBA" id="ARBA00023180"/>
    </source>
</evidence>
<dbReference type="Gene3D" id="3.60.60.30">
    <property type="match status" value="2"/>
</dbReference>
<evidence type="ECO:0000256" key="7">
    <source>
        <dbReference type="RuleBase" id="RU364138"/>
    </source>
</evidence>
<evidence type="ECO:0000313" key="8">
    <source>
        <dbReference type="EMBL" id="KAJ8312578.1"/>
    </source>
</evidence>
<evidence type="ECO:0000256" key="2">
    <source>
        <dbReference type="ARBA" id="ARBA00022729"/>
    </source>
</evidence>
<dbReference type="Pfam" id="PF04916">
    <property type="entry name" value="Phospholip_B"/>
    <property type="match status" value="2"/>
</dbReference>
<keyword evidence="4 7" id="KW-0442">Lipid degradation</keyword>
<comment type="function">
    <text evidence="7">Putative phospholipase.</text>
</comment>
<gene>
    <name evidence="8" type="ORF">KUTeg_009951</name>
</gene>
<sequence length="416" mass="47781">MKVTIVAVLTFFQLLVFVTSINVITDAGSVFMTVTWDKSTNKYKIQSNTANNWAAKAEFLNQINTTGWSYLDVTTNRDLPDDVQAYAAGLVEGYITSDLIKNHWINTIEGYCKQPFNPYCQRLLNFMKDNINYMNQFIKFMDSKNPYSAYTHQMKLFLLQVDGLRDGYYYDKEPPSGGNTDLDPFGFYYNNQWMVLDYKKFTPGQPIKSGTLTSYRTVTRLPRNWRLFCIIRKSEILAKLQHSVSSVIAIPKVFNMSGGPENVKKYGDWFSYDGSPRAKIFKRDQDKVVDLKSMIKLMRYNDFTNDPLSKCNCTPPYSAENAISARSDLNPASGTYPFQALGHRSHGGTDMKLTNKEMFQNLEFVAVSGPTYDQQPPFDWTKADFSKDCPHNGHPNVFKFNPVYFNSTSNVRPFYR</sequence>
<organism evidence="8 9">
    <name type="scientific">Tegillarca granosa</name>
    <name type="common">Malaysian cockle</name>
    <name type="synonym">Anadara granosa</name>
    <dbReference type="NCBI Taxonomy" id="220873"/>
    <lineage>
        <taxon>Eukaryota</taxon>
        <taxon>Metazoa</taxon>
        <taxon>Spiralia</taxon>
        <taxon>Lophotrochozoa</taxon>
        <taxon>Mollusca</taxon>
        <taxon>Bivalvia</taxon>
        <taxon>Autobranchia</taxon>
        <taxon>Pteriomorphia</taxon>
        <taxon>Arcoida</taxon>
        <taxon>Arcoidea</taxon>
        <taxon>Arcidae</taxon>
        <taxon>Tegillarca</taxon>
    </lineage>
</organism>
<evidence type="ECO:0000256" key="1">
    <source>
        <dbReference type="ARBA" id="ARBA00007835"/>
    </source>
</evidence>
<dbReference type="Proteomes" id="UP001217089">
    <property type="component" value="Unassembled WGS sequence"/>
</dbReference>
<feature type="chain" id="PRO_5044964457" description="Phospholipase B-like" evidence="7">
    <location>
        <begin position="21"/>
        <end position="416"/>
    </location>
</feature>
<accession>A0ABQ9F5B5</accession>
<dbReference type="InterPro" id="IPR007000">
    <property type="entry name" value="PLipase_B-like"/>
</dbReference>
<comment type="caution">
    <text evidence="8">The sequence shown here is derived from an EMBL/GenBank/DDBJ whole genome shotgun (WGS) entry which is preliminary data.</text>
</comment>
<comment type="similarity">
    <text evidence="1 7">Belongs to the phospholipase B-like family.</text>
</comment>
<keyword evidence="2 7" id="KW-0732">Signal</keyword>
<evidence type="ECO:0000313" key="9">
    <source>
        <dbReference type="Proteomes" id="UP001217089"/>
    </source>
</evidence>
<keyword evidence="5 7" id="KW-0443">Lipid metabolism</keyword>
<protein>
    <recommendedName>
        <fullName evidence="7">Phospholipase B-like</fullName>
        <ecNumber evidence="7">3.1.1.-</ecNumber>
    </recommendedName>
</protein>
<keyword evidence="9" id="KW-1185">Reference proteome</keyword>
<evidence type="ECO:0000256" key="5">
    <source>
        <dbReference type="ARBA" id="ARBA00023098"/>
    </source>
</evidence>
<evidence type="ECO:0000256" key="3">
    <source>
        <dbReference type="ARBA" id="ARBA00022801"/>
    </source>
</evidence>
<keyword evidence="3 7" id="KW-0378">Hydrolase</keyword>
<keyword evidence="6" id="KW-0325">Glycoprotein</keyword>
<dbReference type="EC" id="3.1.1.-" evidence="7"/>